<dbReference type="AlphaFoldDB" id="A0A840DSB7"/>
<keyword evidence="1" id="KW-1133">Transmembrane helix</keyword>
<organism evidence="2 3">
    <name type="scientific">Canibacter oris</name>
    <dbReference type="NCBI Taxonomy" id="1365628"/>
    <lineage>
        <taxon>Bacteria</taxon>
        <taxon>Bacillati</taxon>
        <taxon>Actinomycetota</taxon>
        <taxon>Actinomycetes</taxon>
        <taxon>Micrococcales</taxon>
        <taxon>Microbacteriaceae</taxon>
        <taxon>Canibacter</taxon>
    </lineage>
</organism>
<dbReference type="Proteomes" id="UP000571183">
    <property type="component" value="Unassembled WGS sequence"/>
</dbReference>
<evidence type="ECO:0000313" key="2">
    <source>
        <dbReference type="EMBL" id="MBB4072016.1"/>
    </source>
</evidence>
<evidence type="ECO:0000313" key="3">
    <source>
        <dbReference type="Proteomes" id="UP000571183"/>
    </source>
</evidence>
<dbReference type="NCBIfam" id="TIGR01167">
    <property type="entry name" value="LPXTG_anchor"/>
    <property type="match status" value="1"/>
</dbReference>
<name>A0A840DSB7_9MICO</name>
<protein>
    <submittedName>
        <fullName evidence="2">LPXTG-motif cell wall-anchored protein</fullName>
    </submittedName>
</protein>
<accession>A0A840DSB7</accession>
<comment type="caution">
    <text evidence="2">The sequence shown here is derived from an EMBL/GenBank/DDBJ whole genome shotgun (WGS) entry which is preliminary data.</text>
</comment>
<sequence length="336" mass="35538">MACVAGQPQVDEFLIKLGDNAVLEANHRFVATVDGKSISLNAALRDKLNAEKQLTLADFKAAYPAFDSATYHGKTVMVQSYFFDKEKAYDPALYANLEPLVAGTKLDRFIALGEAKTVVFNTADSLQCGGSQLITQAPAATVDFVLGSAACVAGQPQVDEFLIKLGDNAVLEANHRLVATVDGKSISLNAALRDKLNAEKQLTLADFKAAYPAFDSTTYHGKTVMVQSYFFDKEKAYDPALYANLEPLVAGTKLDRFIALGEAKTAVFGPIAKPDCASENDQNVVPVVPEKPAASTAAPGAAKTLAKTGTSLSGAVLLSGLGVIAGASMLVLRRKK</sequence>
<reference evidence="2" key="1">
    <citation type="submission" date="2020-08" db="EMBL/GenBank/DDBJ databases">
        <title>Sequencing the genomes of 1000 actinobacteria strains.</title>
        <authorList>
            <person name="Klenk H.-P."/>
        </authorList>
    </citation>
    <scope>NUCLEOTIDE SEQUENCE [LARGE SCALE GENOMIC DNA]</scope>
    <source>
        <strain evidence="2">DSM 27064</strain>
    </source>
</reference>
<keyword evidence="1" id="KW-0812">Transmembrane</keyword>
<keyword evidence="3" id="KW-1185">Reference proteome</keyword>
<dbReference type="EMBL" id="JACIFD010000013">
    <property type="protein sequence ID" value="MBB4072016.1"/>
    <property type="molecule type" value="Genomic_DNA"/>
</dbReference>
<gene>
    <name evidence="2" type="ORF">F5897_001339</name>
</gene>
<evidence type="ECO:0000256" key="1">
    <source>
        <dbReference type="SAM" id="Phobius"/>
    </source>
</evidence>
<feature type="transmembrane region" description="Helical" evidence="1">
    <location>
        <begin position="312"/>
        <end position="332"/>
    </location>
</feature>
<proteinExistence type="predicted"/>
<keyword evidence="1" id="KW-0472">Membrane</keyword>